<dbReference type="VEuPathDB" id="VectorBase:ASTEI10971"/>
<organism evidence="2 3">
    <name type="scientific">Anopheles stephensi</name>
    <name type="common">Indo-Pakistan malaria mosquito</name>
    <dbReference type="NCBI Taxonomy" id="30069"/>
    <lineage>
        <taxon>Eukaryota</taxon>
        <taxon>Metazoa</taxon>
        <taxon>Ecdysozoa</taxon>
        <taxon>Arthropoda</taxon>
        <taxon>Hexapoda</taxon>
        <taxon>Insecta</taxon>
        <taxon>Pterygota</taxon>
        <taxon>Neoptera</taxon>
        <taxon>Endopterygota</taxon>
        <taxon>Diptera</taxon>
        <taxon>Nematocera</taxon>
        <taxon>Culicoidea</taxon>
        <taxon>Culicidae</taxon>
        <taxon>Anophelinae</taxon>
        <taxon>Anopheles</taxon>
    </lineage>
</organism>
<dbReference type="OMA" id="VQGNPNR"/>
<reference evidence="2" key="2">
    <citation type="submission" date="2020-05" db="UniProtKB">
        <authorList>
            <consortium name="EnsemblMetazoa"/>
        </authorList>
    </citation>
    <scope>IDENTIFICATION</scope>
    <source>
        <strain evidence="2">Indian</strain>
    </source>
</reference>
<dbReference type="RefSeq" id="XP_035895703.1">
    <property type="nucleotide sequence ID" value="XM_036039810.1"/>
</dbReference>
<accession>A0A182YR85</accession>
<dbReference type="Proteomes" id="UP000076408">
    <property type="component" value="Unassembled WGS sequence"/>
</dbReference>
<feature type="region of interest" description="Disordered" evidence="1">
    <location>
        <begin position="154"/>
        <end position="173"/>
    </location>
</feature>
<evidence type="ECO:0000313" key="3">
    <source>
        <dbReference type="Proteomes" id="UP000076408"/>
    </source>
</evidence>
<reference evidence="3" key="1">
    <citation type="journal article" date="2014" name="Genome Biol.">
        <title>Genome analysis of a major urban malaria vector mosquito, Anopheles stephensi.</title>
        <authorList>
            <person name="Jiang X."/>
            <person name="Peery A."/>
            <person name="Hall A.B."/>
            <person name="Sharma A."/>
            <person name="Chen X.G."/>
            <person name="Waterhouse R.M."/>
            <person name="Komissarov A."/>
            <person name="Riehle M.M."/>
            <person name="Shouche Y."/>
            <person name="Sharakhova M.V."/>
            <person name="Lawson D."/>
            <person name="Pakpour N."/>
            <person name="Arensburger P."/>
            <person name="Davidson V.L."/>
            <person name="Eiglmeier K."/>
            <person name="Emrich S."/>
            <person name="George P."/>
            <person name="Kennedy R.C."/>
            <person name="Mane S.P."/>
            <person name="Maslen G."/>
            <person name="Oringanje C."/>
            <person name="Qi Y."/>
            <person name="Settlage R."/>
            <person name="Tojo M."/>
            <person name="Tubio J.M."/>
            <person name="Unger M.F."/>
            <person name="Wang B."/>
            <person name="Vernick K.D."/>
            <person name="Ribeiro J.M."/>
            <person name="James A.A."/>
            <person name="Michel K."/>
            <person name="Riehle M.A."/>
            <person name="Luckhart S."/>
            <person name="Sharakhov I.V."/>
            <person name="Tu Z."/>
        </authorList>
    </citation>
    <scope>NUCLEOTIDE SEQUENCE [LARGE SCALE GENOMIC DNA]</scope>
    <source>
        <strain evidence="3">Indian</strain>
    </source>
</reference>
<sequence>MPKAKSNPKKPTKNIRSVLAQPFKSVWPRIPDNDVERCTELLQGVDSKHIISGCNNVIKLLEKGEVAACFVLDSFHPQMLAKLIIQMARKRNPKVLVLALPSFPKGCYRNSVLMAITKPKVNDGPNFEPVKALLKWMKKVSKANGFIAENPKKKVAHNRNNPLPKVKPPNDEPMTDAEVAKLYVFEPRDAEAQGKKSKKRVANEAEHFISFSDNASSIVVSKNEYQQQNNEPRKKPVTDRKPSKGESYIPLTVNRVQGNPNRVEHKKKRRTQ</sequence>
<dbReference type="VEuPathDB" id="VectorBase:ASTEI20_040407"/>
<evidence type="ECO:0008006" key="4">
    <source>
        <dbReference type="Google" id="ProtNLM"/>
    </source>
</evidence>
<dbReference type="EnsemblMetazoa" id="ASTEI10971-RA">
    <property type="protein sequence ID" value="ASTEI10971-PA"/>
    <property type="gene ID" value="ASTEI10971"/>
</dbReference>
<dbReference type="InterPro" id="IPR029064">
    <property type="entry name" value="Ribosomal_eL30-like_sf"/>
</dbReference>
<name>A0A182YR85_ANOST</name>
<feature type="compositionally biased region" description="Basic and acidic residues" evidence="1">
    <location>
        <begin position="231"/>
        <end position="244"/>
    </location>
</feature>
<evidence type="ECO:0000313" key="2">
    <source>
        <dbReference type="EnsemblMetazoa" id="ASTEI10971-PA"/>
    </source>
</evidence>
<keyword evidence="3" id="KW-1185">Reference proteome</keyword>
<dbReference type="VEuPathDB" id="VectorBase:ASTE009327"/>
<proteinExistence type="predicted"/>
<dbReference type="AlphaFoldDB" id="A0A182YR85"/>
<dbReference type="OrthoDB" id="20109at2759"/>
<feature type="region of interest" description="Disordered" evidence="1">
    <location>
        <begin position="222"/>
        <end position="272"/>
    </location>
</feature>
<dbReference type="KEGG" id="aste:118504809"/>
<protein>
    <recommendedName>
        <fullName evidence="4">Ribosomal protein L7Ae/L30e/S12e/Gadd45 domain-containing protein</fullName>
    </recommendedName>
</protein>
<dbReference type="GeneID" id="118504809"/>
<dbReference type="SUPFAM" id="SSF55315">
    <property type="entry name" value="L30e-like"/>
    <property type="match status" value="1"/>
</dbReference>
<evidence type="ECO:0000256" key="1">
    <source>
        <dbReference type="SAM" id="MobiDB-lite"/>
    </source>
</evidence>